<dbReference type="Gene3D" id="3.60.130.10">
    <property type="entry name" value="Clavaminate synthase-like"/>
    <property type="match status" value="1"/>
</dbReference>
<sequence length="320" mass="35681">MKDHMRFVQRRIEDETRDLLKKETEERVAESDLDPDRDSEILARIGAWALRRTLPSEVLGALKGFSASGNHALLLSNLPRPEAPPTPVHGFADEGPLAVTNALHLGLIRLLGLTPYAVGYENRGRLIRNVVPNPEATGTASSWGSDSEFFWHTDNPHLPFGGPDVNPRPYVPRYLTFCVARNVEEVPTEVMALETALDRIPEKTLRVLAAPVFEIAAPESNDLADDGARRFHGRTAVLELDGDDGPRARYDRGTTRGRDEAADAALDTWAAALATVPCRRPVLRPGHFLIFDNYRVVHRRDAFEPAPDDQARWLRRCYAS</sequence>
<name>A0ABW2CFI5_9ACTN</name>
<accession>A0ABW2CFI5</accession>
<comment type="similarity">
    <text evidence="1">Belongs to the clavaminate synthase family.</text>
</comment>
<dbReference type="RefSeq" id="WP_160821608.1">
    <property type="nucleotide sequence ID" value="NZ_JBHSXE010000001.1"/>
</dbReference>
<evidence type="ECO:0000259" key="5">
    <source>
        <dbReference type="Pfam" id="PF02668"/>
    </source>
</evidence>
<evidence type="ECO:0000256" key="1">
    <source>
        <dbReference type="ARBA" id="ARBA00008425"/>
    </source>
</evidence>
<keyword evidence="2" id="KW-0479">Metal-binding</keyword>
<keyword evidence="6" id="KW-0223">Dioxygenase</keyword>
<comment type="caution">
    <text evidence="6">The sequence shown here is derived from an EMBL/GenBank/DDBJ whole genome shotgun (WGS) entry which is preliminary data.</text>
</comment>
<protein>
    <submittedName>
        <fullName evidence="6">TauD/TfdA family dioxygenase</fullName>
    </submittedName>
</protein>
<organism evidence="6 7">
    <name type="scientific">Actinomadura yumaensis</name>
    <dbReference type="NCBI Taxonomy" id="111807"/>
    <lineage>
        <taxon>Bacteria</taxon>
        <taxon>Bacillati</taxon>
        <taxon>Actinomycetota</taxon>
        <taxon>Actinomycetes</taxon>
        <taxon>Streptosporangiales</taxon>
        <taxon>Thermomonosporaceae</taxon>
        <taxon>Actinomadura</taxon>
    </lineage>
</organism>
<dbReference type="EMBL" id="JBHSXS010000003">
    <property type="protein sequence ID" value="MFC6879641.1"/>
    <property type="molecule type" value="Genomic_DNA"/>
</dbReference>
<evidence type="ECO:0000256" key="2">
    <source>
        <dbReference type="ARBA" id="ARBA00022723"/>
    </source>
</evidence>
<dbReference type="Proteomes" id="UP001596380">
    <property type="component" value="Unassembled WGS sequence"/>
</dbReference>
<evidence type="ECO:0000313" key="7">
    <source>
        <dbReference type="Proteomes" id="UP001596380"/>
    </source>
</evidence>
<dbReference type="SUPFAM" id="SSF51197">
    <property type="entry name" value="Clavaminate synthase-like"/>
    <property type="match status" value="1"/>
</dbReference>
<dbReference type="InterPro" id="IPR003819">
    <property type="entry name" value="TauD/TfdA-like"/>
</dbReference>
<dbReference type="Pfam" id="PF02668">
    <property type="entry name" value="TauD"/>
    <property type="match status" value="1"/>
</dbReference>
<reference evidence="7" key="1">
    <citation type="journal article" date="2019" name="Int. J. Syst. Evol. Microbiol.">
        <title>The Global Catalogue of Microorganisms (GCM) 10K type strain sequencing project: providing services to taxonomists for standard genome sequencing and annotation.</title>
        <authorList>
            <consortium name="The Broad Institute Genomics Platform"/>
            <consortium name="The Broad Institute Genome Sequencing Center for Infectious Disease"/>
            <person name="Wu L."/>
            <person name="Ma J."/>
        </authorList>
    </citation>
    <scope>NUCLEOTIDE SEQUENCE [LARGE SCALE GENOMIC DNA]</scope>
    <source>
        <strain evidence="7">JCM 3369</strain>
    </source>
</reference>
<feature type="domain" description="TauD/TfdA-like" evidence="5">
    <location>
        <begin position="133"/>
        <end position="318"/>
    </location>
</feature>
<evidence type="ECO:0000256" key="4">
    <source>
        <dbReference type="ARBA" id="ARBA00023004"/>
    </source>
</evidence>
<gene>
    <name evidence="6" type="ORF">ACFQKB_07665</name>
</gene>
<keyword evidence="7" id="KW-1185">Reference proteome</keyword>
<dbReference type="PIRSF" id="PIRSF019543">
    <property type="entry name" value="Clavaminate_syn"/>
    <property type="match status" value="1"/>
</dbReference>
<dbReference type="InterPro" id="IPR014503">
    <property type="entry name" value="Clavaminate_syn-like"/>
</dbReference>
<evidence type="ECO:0000313" key="6">
    <source>
        <dbReference type="EMBL" id="MFC6879641.1"/>
    </source>
</evidence>
<proteinExistence type="inferred from homology"/>
<evidence type="ECO:0000256" key="3">
    <source>
        <dbReference type="ARBA" id="ARBA00023002"/>
    </source>
</evidence>
<keyword evidence="3" id="KW-0560">Oxidoreductase</keyword>
<dbReference type="InterPro" id="IPR042098">
    <property type="entry name" value="TauD-like_sf"/>
</dbReference>
<keyword evidence="4" id="KW-0408">Iron</keyword>
<dbReference type="GO" id="GO:0051213">
    <property type="term" value="F:dioxygenase activity"/>
    <property type="evidence" value="ECO:0007669"/>
    <property type="project" value="UniProtKB-KW"/>
</dbReference>